<dbReference type="Gene3D" id="3.40.50.620">
    <property type="entry name" value="HUPs"/>
    <property type="match status" value="2"/>
</dbReference>
<protein>
    <submittedName>
        <fullName evidence="2">Phosphoadenosine phosphosulfate reductase</fullName>
    </submittedName>
</protein>
<organism evidence="2">
    <name type="scientific">Salmonella enterica subsp. enterica serovar Saintpaul</name>
    <dbReference type="NCBI Taxonomy" id="90105"/>
    <lineage>
        <taxon>Bacteria</taxon>
        <taxon>Pseudomonadati</taxon>
        <taxon>Pseudomonadota</taxon>
        <taxon>Gammaproteobacteria</taxon>
        <taxon>Enterobacterales</taxon>
        <taxon>Enterobacteriaceae</taxon>
        <taxon>Salmonella</taxon>
    </lineage>
</organism>
<dbReference type="InterPro" id="IPR002500">
    <property type="entry name" value="PAPS_reduct_dom"/>
</dbReference>
<dbReference type="AlphaFoldDB" id="A0A5U9BFT4"/>
<evidence type="ECO:0000313" key="2">
    <source>
        <dbReference type="EMBL" id="EBS0959332.1"/>
    </source>
</evidence>
<gene>
    <name evidence="2" type="ORF">D5943_00780</name>
</gene>
<sequence length="437" mass="49558">MELNVKPSSISCAAVHASDIAGKIREIETAYNSYLSQFHIPDDHKIIVNFSAGKDSTTTAAIAYRLFGERASNVMADTDNEHLITIDFARNIHHQIGCKPVQIVKRIYTEAEFERRRQSIRDRWPKRQVIRMGTYRGVIMPSLARPDTKFGQAWQRTAERWGIEFETALDAALSVLHPTGNSFLDAALLHGKFPMLRDRFCTDELKIKIAFDAAIKPLLDDGEVVVQWSGVRADESDKRAGYDRFARDNRDPDFLYNFLPIHTWTAGDVFALHKYFGIKPNPLYMQGASRVGCMNCVLCTKEEISETAARWPEHIEKHKVWELKVRLASRWVHWMSVGEISQRWASSVLGVREITNRYGKKVKKRNNLGKEVILQGLTPEVQHIDWSGFYGPRGGLNSPGVDEVVEWAKTGRGGKVYDLVKASLDTAVCSSRYGLCE</sequence>
<dbReference type="SUPFAM" id="SSF52402">
    <property type="entry name" value="Adenine nucleotide alpha hydrolases-like"/>
    <property type="match status" value="1"/>
</dbReference>
<dbReference type="PANTHER" id="PTHR43196">
    <property type="entry name" value="SULFATE ADENYLYLTRANSFERASE SUBUNIT 2"/>
    <property type="match status" value="1"/>
</dbReference>
<proteinExistence type="predicted"/>
<accession>A0A5U9BFT4</accession>
<reference evidence="2" key="1">
    <citation type="submission" date="2018-09" db="EMBL/GenBank/DDBJ databases">
        <authorList>
            <person name="Ashton P.M."/>
            <person name="Dallman T."/>
            <person name="Nair S."/>
            <person name="De Pinna E."/>
            <person name="Peters T."/>
            <person name="Grant K."/>
        </authorList>
    </citation>
    <scope>NUCLEOTIDE SEQUENCE</scope>
    <source>
        <strain evidence="2">562925</strain>
    </source>
</reference>
<name>A0A5U9BFT4_SALET</name>
<dbReference type="GO" id="GO:0003824">
    <property type="term" value="F:catalytic activity"/>
    <property type="evidence" value="ECO:0007669"/>
    <property type="project" value="InterPro"/>
</dbReference>
<dbReference type="EMBL" id="AAGUJO010000001">
    <property type="protein sequence ID" value="EBS0959332.1"/>
    <property type="molecule type" value="Genomic_DNA"/>
</dbReference>
<comment type="caution">
    <text evidence="2">The sequence shown here is derived from an EMBL/GenBank/DDBJ whole genome shotgun (WGS) entry which is preliminary data.</text>
</comment>
<dbReference type="Pfam" id="PF01507">
    <property type="entry name" value="PAPS_reduct"/>
    <property type="match status" value="1"/>
</dbReference>
<feature type="domain" description="Phosphoadenosine phosphosulphate reductase" evidence="1">
    <location>
        <begin position="46"/>
        <end position="297"/>
    </location>
</feature>
<dbReference type="InterPro" id="IPR014729">
    <property type="entry name" value="Rossmann-like_a/b/a_fold"/>
</dbReference>
<dbReference type="PANTHER" id="PTHR43196:SF2">
    <property type="entry name" value="PHOSPHOADENOSINE PHOSPHOSULFATE REDUCTASE"/>
    <property type="match status" value="1"/>
</dbReference>
<evidence type="ECO:0000259" key="1">
    <source>
        <dbReference type="Pfam" id="PF01507"/>
    </source>
</evidence>
<dbReference type="InterPro" id="IPR050128">
    <property type="entry name" value="Sulfate_adenylyltrnsfr_sub2"/>
</dbReference>